<organism evidence="8 9">
    <name type="scientific">Streptomyces rimosus subsp. rimosus</name>
    <dbReference type="NCBI Taxonomy" id="132474"/>
    <lineage>
        <taxon>Bacteria</taxon>
        <taxon>Bacillati</taxon>
        <taxon>Actinomycetota</taxon>
        <taxon>Actinomycetes</taxon>
        <taxon>Kitasatosporales</taxon>
        <taxon>Streptomycetaceae</taxon>
        <taxon>Streptomyces</taxon>
    </lineage>
</organism>
<comment type="subcellular location">
    <subcellularLocation>
        <location evidence="1">Cell membrane</location>
        <topology evidence="1">Multi-pass membrane protein</topology>
    </subcellularLocation>
</comment>
<feature type="transmembrane region" description="Helical" evidence="7">
    <location>
        <begin position="30"/>
        <end position="49"/>
    </location>
</feature>
<feature type="transmembrane region" description="Helical" evidence="7">
    <location>
        <begin position="70"/>
        <end position="96"/>
    </location>
</feature>
<dbReference type="InterPro" id="IPR001123">
    <property type="entry name" value="LeuE-type"/>
</dbReference>
<dbReference type="EMBL" id="CP094298">
    <property type="protein sequence ID" value="UNZ02216.1"/>
    <property type="molecule type" value="Genomic_DNA"/>
</dbReference>
<evidence type="ECO:0000256" key="2">
    <source>
        <dbReference type="ARBA" id="ARBA00022475"/>
    </source>
</evidence>
<feature type="region of interest" description="Disordered" evidence="6">
    <location>
        <begin position="1"/>
        <end position="25"/>
    </location>
</feature>
<feature type="transmembrane region" description="Helical" evidence="7">
    <location>
        <begin position="102"/>
        <end position="119"/>
    </location>
</feature>
<evidence type="ECO:0000313" key="9">
    <source>
        <dbReference type="Proteomes" id="UP000829494"/>
    </source>
</evidence>
<proteinExistence type="predicted"/>
<evidence type="ECO:0000256" key="7">
    <source>
        <dbReference type="SAM" id="Phobius"/>
    </source>
</evidence>
<gene>
    <name evidence="8" type="primary">rhtC</name>
    <name evidence="8" type="ORF">SRIMR7_08670</name>
</gene>
<keyword evidence="5 7" id="KW-0472">Membrane</keyword>
<dbReference type="PIRSF" id="PIRSF006324">
    <property type="entry name" value="LeuE"/>
    <property type="match status" value="1"/>
</dbReference>
<evidence type="ECO:0000256" key="6">
    <source>
        <dbReference type="SAM" id="MobiDB-lite"/>
    </source>
</evidence>
<keyword evidence="3 7" id="KW-0812">Transmembrane</keyword>
<dbReference type="PANTHER" id="PTHR30086:SF20">
    <property type="entry name" value="ARGININE EXPORTER PROTEIN ARGO-RELATED"/>
    <property type="match status" value="1"/>
</dbReference>
<evidence type="ECO:0000256" key="1">
    <source>
        <dbReference type="ARBA" id="ARBA00004651"/>
    </source>
</evidence>
<evidence type="ECO:0000313" key="8">
    <source>
        <dbReference type="EMBL" id="UNZ02216.1"/>
    </source>
</evidence>
<keyword evidence="9" id="KW-1185">Reference proteome</keyword>
<protein>
    <submittedName>
        <fullName evidence="8">Threonine efflux protein</fullName>
    </submittedName>
</protein>
<reference evidence="8 9" key="1">
    <citation type="submission" date="2022-03" db="EMBL/GenBank/DDBJ databases">
        <title>Complete genome of Streptomyces rimosus ssp. rimosus R7 (=ATCC 10970).</title>
        <authorList>
            <person name="Beganovic S."/>
            <person name="Ruckert C."/>
            <person name="Busche T."/>
            <person name="Kalinowski J."/>
            <person name="Wittmann C."/>
        </authorList>
    </citation>
    <scope>NUCLEOTIDE SEQUENCE [LARGE SCALE GENOMIC DNA]</scope>
    <source>
        <strain evidence="8 9">R7</strain>
    </source>
</reference>
<evidence type="ECO:0000256" key="4">
    <source>
        <dbReference type="ARBA" id="ARBA00022989"/>
    </source>
</evidence>
<accession>A0ABY3YW16</accession>
<keyword evidence="2" id="KW-1003">Cell membrane</keyword>
<feature type="transmembrane region" description="Helical" evidence="7">
    <location>
        <begin position="192"/>
        <end position="216"/>
    </location>
</feature>
<dbReference type="Proteomes" id="UP000829494">
    <property type="component" value="Chromosome"/>
</dbReference>
<evidence type="ECO:0000256" key="5">
    <source>
        <dbReference type="ARBA" id="ARBA00023136"/>
    </source>
</evidence>
<dbReference type="Pfam" id="PF01810">
    <property type="entry name" value="LysE"/>
    <property type="match status" value="1"/>
</dbReference>
<name>A0ABY3YW16_STRRM</name>
<keyword evidence="4 7" id="KW-1133">Transmembrane helix</keyword>
<evidence type="ECO:0000256" key="3">
    <source>
        <dbReference type="ARBA" id="ARBA00022692"/>
    </source>
</evidence>
<feature type="region of interest" description="Disordered" evidence="6">
    <location>
        <begin position="128"/>
        <end position="149"/>
    </location>
</feature>
<dbReference type="PANTHER" id="PTHR30086">
    <property type="entry name" value="ARGININE EXPORTER PROTEIN ARGO"/>
    <property type="match status" value="1"/>
</dbReference>
<feature type="transmembrane region" description="Helical" evidence="7">
    <location>
        <begin position="165"/>
        <end position="186"/>
    </location>
</feature>
<feature type="compositionally biased region" description="Low complexity" evidence="6">
    <location>
        <begin position="131"/>
        <end position="148"/>
    </location>
</feature>
<sequence length="255" mass="26337">MAMGAGTRPPGKGYDRQAPGKPRSADNVRLSPVFSSLMGFTAVAVLLTVSPGPDFAVVLRTSLGSGRRAALCSALGIAAGCVVWGLAGAVGLTAMLSASRTAYDALRVAGALYLMWLGFQALRSARRRTPGGDLPEGAGPEGAGPESGITDVGRQSPLRAFRTGLLTNVLNPKVGVVYMSLLPQFIPHGAPVVATTLLLVAVHVLLGLFWLGGIALAVHRARALFQRPRVRRRLDQATGGVLLALGAAVGVETAR</sequence>